<dbReference type="Pfam" id="PF00395">
    <property type="entry name" value="SLH"/>
    <property type="match status" value="2"/>
</dbReference>
<keyword evidence="3" id="KW-1185">Reference proteome</keyword>
<name>A0ABQ4N748_9BACL</name>
<evidence type="ECO:0000313" key="2">
    <source>
        <dbReference type="EMBL" id="GIQ64015.1"/>
    </source>
</evidence>
<dbReference type="RefSeq" id="WP_213528955.1">
    <property type="nucleotide sequence ID" value="NZ_BOVJ01000077.1"/>
</dbReference>
<dbReference type="Proteomes" id="UP000680304">
    <property type="component" value="Unassembled WGS sequence"/>
</dbReference>
<feature type="domain" description="SLH" evidence="1">
    <location>
        <begin position="1213"/>
        <end position="1276"/>
    </location>
</feature>
<feature type="domain" description="SLH" evidence="1">
    <location>
        <begin position="1146"/>
        <end position="1209"/>
    </location>
</feature>
<dbReference type="EMBL" id="BOVJ01000077">
    <property type="protein sequence ID" value="GIQ64015.1"/>
    <property type="molecule type" value="Genomic_DNA"/>
</dbReference>
<feature type="domain" description="SLH" evidence="1">
    <location>
        <begin position="1282"/>
        <end position="1353"/>
    </location>
</feature>
<protein>
    <recommendedName>
        <fullName evidence="1">SLH domain-containing protein</fullName>
    </recommendedName>
</protein>
<organism evidence="2 3">
    <name type="scientific">Paenibacillus cisolokensis</name>
    <dbReference type="NCBI Taxonomy" id="1658519"/>
    <lineage>
        <taxon>Bacteria</taxon>
        <taxon>Bacillati</taxon>
        <taxon>Bacillota</taxon>
        <taxon>Bacilli</taxon>
        <taxon>Bacillales</taxon>
        <taxon>Paenibacillaceae</taxon>
        <taxon>Paenibacillus</taxon>
    </lineage>
</organism>
<dbReference type="PANTHER" id="PTHR43308:SF5">
    <property type="entry name" value="S-LAYER PROTEIN _ PEPTIDOGLYCAN ENDO-BETA-N-ACETYLGLUCOSAMINIDASE"/>
    <property type="match status" value="1"/>
</dbReference>
<dbReference type="PANTHER" id="PTHR43308">
    <property type="entry name" value="OUTER MEMBRANE PROTEIN ALPHA-RELATED"/>
    <property type="match status" value="1"/>
</dbReference>
<dbReference type="InterPro" id="IPR001119">
    <property type="entry name" value="SLH_dom"/>
</dbReference>
<dbReference type="InterPro" id="IPR051465">
    <property type="entry name" value="Cell_Envelope_Struct_Comp"/>
</dbReference>
<sequence>MFRKLGIGLVVLALMVQLLPFSGVQQVSAATGSFTFPSESDRATQPRITTDSRVTLTGTITGVSSSSISYHVYQIIDNNGTDDPNDDLIGSKRENVTSNIYVNGSTIQIYNLELFPGLNRITFQGMQGGGEVSNSIYIEYRNGPVFYNLSAELDGNRFEMSENSTTVVHSQPSRGRANADITISGNAPNAQSVTIIVNGSSKTYSVNSTNNFSFVAAPINVRKGKNLVTIKISNASQTIETTREVVFYNGSVTFYDVNINDPGGATEALEYNPNLIVTDINNLTITGKVIVPNSYHPEAANPNTNVPHPDPTQPLPIKYTLKQGAATVENSTVNGAVSGTYKESDPFFIFEYTIPLTGSLLQFNKAYNLQLLAENEVNKRLGVSPTEEGTDELYFSLRDANTPYVYQVNYLPGYKPTSYESLSGTKLEGANIYGLPLGMEILIGNPGAGGHTVDLTKVTSQSGQVATLTAADYEIKPLSQQLVTRTVDGVARTFQRIVIELKKLPFEGTQTIEYDLNGTTGQVTFNMLFGPFVKYDGVFDGMVIDDDTTSSTRLQDIIDTKLKKFKGQLLNINNTNEIRYEPDTANNKPQTIFFYINNLPVKIVPVSGSPNDTNFVLDNSYRQQALDALFAGENEIRFVFQGSKNFYEKTIKINLVPTNLPVIPVAGTSGVFPYSSNLDEPLPNDPNFPLSGSVYTTTKPDMNIYGTFDFIDLGTSYAAVDSRLGAGASIDPAKYILKITGSTLKEPISWDLSKPFYVIDSSTNQTLGIYPSTGSISGLLTVYYDVATQSFSFILKDQKLNADGSPSVYNFYVYNSGETGPRASYRLEVDPTSLPYDILRPILPHKSIVNQNFIEVIINAPGANNVVINKMQAEKIDFDSDNDGVIDYPGAYRAMVTGLKSGDNKINFTITSANDTISDSFTIRYVPTNIPGAQVMEGMKSSHKVFEGSISLKFEKNTSLIRRDFNVPANLKNQVFSGHQLLFGIANPEDGVVDRREFETLPANFDRILESFGTRFRVSFPTRFTKASPVYWIDAGLADDPNTKAYDPLKYGVDPYQYPGTTGPGGTKIPTYDERPDDRELITSKAGELTLAFDPNMRDSIGTIITVFRYDVKGKYWENMGGVVDTKKNTVTVPFTQFGYYVVGKMVYSFTDITSHPYARNYMEAIYAKGIMNAAGFDEFGGDMYITRGEFARMIVKALDIPLNYELSKPHFDDVPNIINPDALWDFRYIETAAREGIIRGTFPRTFEPNSNLTRMEAALIMARALDLKLQTDPDKIQKDLEKQFKDASDVSYYAKAAVSAVAKKGYIVGAPVDANDPKKGFVFEPRSNLLRSDAAIIVGRILADLKRLPKIN</sequence>
<comment type="caution">
    <text evidence="2">The sequence shown here is derived from an EMBL/GenBank/DDBJ whole genome shotgun (WGS) entry which is preliminary data.</text>
</comment>
<gene>
    <name evidence="2" type="ORF">PACILC2_25830</name>
</gene>
<dbReference type="PROSITE" id="PS51272">
    <property type="entry name" value="SLH"/>
    <property type="match status" value="3"/>
</dbReference>
<accession>A0ABQ4N748</accession>
<reference evidence="2 3" key="1">
    <citation type="submission" date="2021-04" db="EMBL/GenBank/DDBJ databases">
        <title>Draft genome sequence of Paenibacillus cisolokensis, LC2-13A.</title>
        <authorList>
            <person name="Uke A."/>
            <person name="Chhe C."/>
            <person name="Baramee S."/>
            <person name="Kosugi A."/>
        </authorList>
    </citation>
    <scope>NUCLEOTIDE SEQUENCE [LARGE SCALE GENOMIC DNA]</scope>
    <source>
        <strain evidence="2 3">LC2-13A</strain>
    </source>
</reference>
<proteinExistence type="predicted"/>
<evidence type="ECO:0000259" key="1">
    <source>
        <dbReference type="PROSITE" id="PS51272"/>
    </source>
</evidence>
<evidence type="ECO:0000313" key="3">
    <source>
        <dbReference type="Proteomes" id="UP000680304"/>
    </source>
</evidence>